<dbReference type="InterPro" id="IPR036249">
    <property type="entry name" value="Thioredoxin-like_sf"/>
</dbReference>
<name>A0A1E7FGS4_9STRA</name>
<proteinExistence type="predicted"/>
<evidence type="ECO:0000256" key="1">
    <source>
        <dbReference type="SAM" id="SignalP"/>
    </source>
</evidence>
<keyword evidence="3" id="KW-1185">Reference proteome</keyword>
<keyword evidence="1" id="KW-0732">Signal</keyword>
<protein>
    <submittedName>
        <fullName evidence="2">Uncharacterized protein</fullName>
    </submittedName>
</protein>
<dbReference type="KEGG" id="fcy:FRACYDRAFT_237761"/>
<dbReference type="Proteomes" id="UP000095751">
    <property type="component" value="Unassembled WGS sequence"/>
</dbReference>
<reference evidence="2 3" key="1">
    <citation type="submission" date="2016-09" db="EMBL/GenBank/DDBJ databases">
        <title>Extensive genetic diversity and differential bi-allelic expression allows diatom success in the polar Southern Ocean.</title>
        <authorList>
            <consortium name="DOE Joint Genome Institute"/>
            <person name="Mock T."/>
            <person name="Otillar R.P."/>
            <person name="Strauss J."/>
            <person name="Dupont C."/>
            <person name="Frickenhaus S."/>
            <person name="Maumus F."/>
            <person name="Mcmullan M."/>
            <person name="Sanges R."/>
            <person name="Schmutz J."/>
            <person name="Toseland A."/>
            <person name="Valas R."/>
            <person name="Veluchamy A."/>
            <person name="Ward B.J."/>
            <person name="Allen A."/>
            <person name="Barry K."/>
            <person name="Falciatore A."/>
            <person name="Ferrante M."/>
            <person name="Fortunato A.E."/>
            <person name="Gloeckner G."/>
            <person name="Gruber A."/>
            <person name="Hipkin R."/>
            <person name="Janech M."/>
            <person name="Kroth P."/>
            <person name="Leese F."/>
            <person name="Lindquist E."/>
            <person name="Lyon B.R."/>
            <person name="Martin J."/>
            <person name="Mayer C."/>
            <person name="Parker M."/>
            <person name="Quesneville H."/>
            <person name="Raymond J."/>
            <person name="Uhlig C."/>
            <person name="Valentin K.U."/>
            <person name="Worden A.Z."/>
            <person name="Armbrust E.V."/>
            <person name="Bowler C."/>
            <person name="Green B."/>
            <person name="Moulton V."/>
            <person name="Van Oosterhout C."/>
            <person name="Grigoriev I."/>
        </authorList>
    </citation>
    <scope>NUCLEOTIDE SEQUENCE [LARGE SCALE GENOMIC DNA]</scope>
    <source>
        <strain evidence="2 3">CCMP1102</strain>
    </source>
</reference>
<dbReference type="OrthoDB" id="40570at2759"/>
<evidence type="ECO:0000313" key="3">
    <source>
        <dbReference type="Proteomes" id="UP000095751"/>
    </source>
</evidence>
<dbReference type="CDD" id="cd02980">
    <property type="entry name" value="TRX_Fd_family"/>
    <property type="match status" value="1"/>
</dbReference>
<dbReference type="InParanoid" id="A0A1E7FGS4"/>
<dbReference type="EMBL" id="KV784357">
    <property type="protein sequence ID" value="OEU17347.1"/>
    <property type="molecule type" value="Genomic_DNA"/>
</dbReference>
<sequence length="151" mass="16423">MIMSNTTTANSKNITFLLLSIAVLSGAFGPSHRVPYQQKIQQQQNQKRRIGLLLLFSTSSSTTLEEGSTVVVCTGPTCSKTGGKKALVYFQELAPDIGVTVETVKCVSECAECALGPNVEIRRKGDDGPFFPIENRIKLEDDVKKVLGMIE</sequence>
<feature type="chain" id="PRO_5009193089" evidence="1">
    <location>
        <begin position="34"/>
        <end position="151"/>
    </location>
</feature>
<dbReference type="Gene3D" id="3.40.30.10">
    <property type="entry name" value="Glutaredoxin"/>
    <property type="match status" value="1"/>
</dbReference>
<dbReference type="AlphaFoldDB" id="A0A1E7FGS4"/>
<dbReference type="SUPFAM" id="SSF52833">
    <property type="entry name" value="Thioredoxin-like"/>
    <property type="match status" value="1"/>
</dbReference>
<feature type="signal peptide" evidence="1">
    <location>
        <begin position="1"/>
        <end position="33"/>
    </location>
</feature>
<organism evidence="2 3">
    <name type="scientific">Fragilariopsis cylindrus CCMP1102</name>
    <dbReference type="NCBI Taxonomy" id="635003"/>
    <lineage>
        <taxon>Eukaryota</taxon>
        <taxon>Sar</taxon>
        <taxon>Stramenopiles</taxon>
        <taxon>Ochrophyta</taxon>
        <taxon>Bacillariophyta</taxon>
        <taxon>Bacillariophyceae</taxon>
        <taxon>Bacillariophycidae</taxon>
        <taxon>Bacillariales</taxon>
        <taxon>Bacillariaceae</taxon>
        <taxon>Fragilariopsis</taxon>
    </lineage>
</organism>
<evidence type="ECO:0000313" key="2">
    <source>
        <dbReference type="EMBL" id="OEU17347.1"/>
    </source>
</evidence>
<accession>A0A1E7FGS4</accession>
<gene>
    <name evidence="2" type="ORF">FRACYDRAFT_237761</name>
</gene>